<reference evidence="1 2" key="1">
    <citation type="journal article" date="2010" name="J. Bacteriol.">
        <title>Complete genome sequence of Enterobacter cloacae subsp. cloacae type strain ATCC 13047.</title>
        <authorList>
            <person name="Ren Y."/>
            <person name="Ren Y."/>
            <person name="Zhou Z."/>
            <person name="Guo X."/>
            <person name="Li Y."/>
            <person name="Feng L."/>
            <person name="Wang L."/>
        </authorList>
    </citation>
    <scope>NUCLEOTIDE SEQUENCE [LARGE SCALE GENOMIC DNA]</scope>
    <source>
        <strain evidence="2">ATCC 13047 / DSM 30054 / NBRC 13535 / NCTC 10005 / WDCM 00083 / NCDC 279-56</strain>
    </source>
</reference>
<protein>
    <submittedName>
        <fullName evidence="1">Uncharacterized protein</fullName>
    </submittedName>
</protein>
<dbReference type="PANTHER" id="PTHR43462">
    <property type="entry name" value="ALANYL-TRNA EDITING PROTEIN"/>
    <property type="match status" value="1"/>
</dbReference>
<dbReference type="HOGENOM" id="CLU_004485_3_1_6"/>
<dbReference type="EnsemblBacteria" id="ADF63491">
    <property type="protein sequence ID" value="ADF63491"/>
    <property type="gene ID" value="ECL_03957"/>
</dbReference>
<dbReference type="Gene3D" id="2.40.30.130">
    <property type="match status" value="1"/>
</dbReference>
<dbReference type="GO" id="GO:0000166">
    <property type="term" value="F:nucleotide binding"/>
    <property type="evidence" value="ECO:0007669"/>
    <property type="project" value="InterPro"/>
</dbReference>
<evidence type="ECO:0000313" key="1">
    <source>
        <dbReference type="EMBL" id="ADF63491.1"/>
    </source>
</evidence>
<dbReference type="InterPro" id="IPR009000">
    <property type="entry name" value="Transl_B-barrel_sf"/>
</dbReference>
<dbReference type="Gene3D" id="3.30.980.10">
    <property type="entry name" value="Threonyl-trna Synthetase, Chain A, domain 2"/>
    <property type="match status" value="1"/>
</dbReference>
<dbReference type="Proteomes" id="UP000002363">
    <property type="component" value="Chromosome"/>
</dbReference>
<dbReference type="KEGG" id="enc:ECL_03957"/>
<evidence type="ECO:0000313" key="2">
    <source>
        <dbReference type="Proteomes" id="UP000002363"/>
    </source>
</evidence>
<dbReference type="PANTHER" id="PTHR43462:SF2">
    <property type="entry name" value="THREONYL AND ALANYL TRNA SYNTHETASE SECOND ADDITIONAL DOMAIN-CONTAINING PROTEIN"/>
    <property type="match status" value="1"/>
</dbReference>
<proteinExistence type="predicted"/>
<dbReference type="AlphaFoldDB" id="A0A0H3CQK0"/>
<dbReference type="STRING" id="716541.ECL_03957"/>
<dbReference type="InterPro" id="IPR051335">
    <property type="entry name" value="Alanyl-tRNA_Editing_Enzymes"/>
</dbReference>
<dbReference type="eggNOG" id="COG2872">
    <property type="taxonomic scope" value="Bacteria"/>
</dbReference>
<organism evidence="1 2">
    <name type="scientific">Enterobacter cloacae subsp. cloacae (strain ATCC 13047 / DSM 30054 / NBRC 13535 / NCTC 10005 / WDCM 00083 / NCDC 279-56)</name>
    <dbReference type="NCBI Taxonomy" id="716541"/>
    <lineage>
        <taxon>Bacteria</taxon>
        <taxon>Pseudomonadati</taxon>
        <taxon>Pseudomonadota</taxon>
        <taxon>Gammaproteobacteria</taxon>
        <taxon>Enterobacterales</taxon>
        <taxon>Enterobacteriaceae</taxon>
        <taxon>Enterobacter</taxon>
        <taxon>Enterobacter cloacae complex</taxon>
    </lineage>
</organism>
<name>A0A0H3CQK0_ENTCC</name>
<dbReference type="EMBL" id="CP001918">
    <property type="protein sequence ID" value="ADF63491.1"/>
    <property type="molecule type" value="Genomic_DNA"/>
</dbReference>
<dbReference type="SUPFAM" id="SSF50447">
    <property type="entry name" value="Translation proteins"/>
    <property type="match status" value="1"/>
</dbReference>
<dbReference type="InterPro" id="IPR018163">
    <property type="entry name" value="Thr/Ala-tRNA-synth_IIc_edit"/>
</dbReference>
<dbReference type="SUPFAM" id="SSF55186">
    <property type="entry name" value="ThrRS/AlaRS common domain"/>
    <property type="match status" value="1"/>
</dbReference>
<sequence>MQQNQCYLEDTYRFNILSDVIATGADEGGQWIALQDNIFHPQGGGQPADLGWVNDIPVVVKKQESGLVVLYPQSPFSPPVETKVSSVVSADARAYHAALHTAGHLLNWEMRQFGWMAVRGHHFPGESRVEFSAIDASAIPADRLEAAEIERIICQRLQKGAEIRSWFEGTTRLCQINQSEAMPCAGTHTDDLAKISSFNIKAIKFKKGTLRISYDAGHVPLKECHV</sequence>
<gene>
    <name evidence="1" type="ordered locus">ECL_03957</name>
</gene>
<dbReference type="OrthoDB" id="9812949at2"/>
<keyword evidence="2" id="KW-1185">Reference proteome</keyword>
<accession>A0A0H3CQK0</accession>
<dbReference type="RefSeq" id="WP_013098363.1">
    <property type="nucleotide sequence ID" value="NC_014121.1"/>
</dbReference>